<feature type="non-terminal residue" evidence="2">
    <location>
        <position position="513"/>
    </location>
</feature>
<accession>A0A087SZK4</accession>
<dbReference type="STRING" id="407821.A0A087SZK4"/>
<sequence length="513" mass="54544">MLGQAQFLGSLQALGSLPQGISWATPGCLQSSTLLTQNPIIIRSQQSDMFIQSPPQTAMHLPVAAATAPVPPTTCTPLAPQKPKQVRSGTQTVAVATQTVVSSAATVNSNATPIRTQIRPKSKLPTGSSPGASPSPVVPQMATTQTQTSQSHSQPQHQPAPQQKSDAANQTHSNQVKPVVPVASETKSTATQSKSIAVETKPLPPSLPVKSHAMVAPSTKIVQTTVSSTIGISTITSSSSTTPVSCAPVTTTATTANASTSISAAVNTSPVLPYTPPASTNIVPEDVCPADDDTKPVSAPEESVEPVAQQTEPIEVIESEPLKPQQPITKLPLGNVKEKLQKAIVKPQVLTHVIDGFVIQEGPEPFPVSRSSLLSDSTCKVIPTEKPKRTEDSPIAASPEKKMKIHRPRGPGRKRKAGFKGRKGLRKQSQNENEEVSATQFEENTKSLKDDSVLPVKIEDGNIEPAEDNPCPIVIQSEKEEEMEVVKSESEVIRKLPNKWSVQEVFQFICDLP</sequence>
<dbReference type="OMA" id="PVKSHAM"/>
<protein>
    <submittedName>
        <fullName evidence="2">Polyhomeotic-like protein 1</fullName>
    </submittedName>
</protein>
<evidence type="ECO:0000313" key="3">
    <source>
        <dbReference type="Proteomes" id="UP000054359"/>
    </source>
</evidence>
<dbReference type="AlphaFoldDB" id="A0A087SZK4"/>
<reference evidence="2 3" key="1">
    <citation type="submission" date="2013-11" db="EMBL/GenBank/DDBJ databases">
        <title>Genome sequencing of Stegodyphus mimosarum.</title>
        <authorList>
            <person name="Bechsgaard J."/>
        </authorList>
    </citation>
    <scope>NUCLEOTIDE SEQUENCE [LARGE SCALE GENOMIC DNA]</scope>
</reference>
<feature type="compositionally biased region" description="Polar residues" evidence="1">
    <location>
        <begin position="185"/>
        <end position="195"/>
    </location>
</feature>
<dbReference type="Proteomes" id="UP000054359">
    <property type="component" value="Unassembled WGS sequence"/>
</dbReference>
<feature type="compositionally biased region" description="Polar residues" evidence="1">
    <location>
        <begin position="166"/>
        <end position="176"/>
    </location>
</feature>
<feature type="compositionally biased region" description="Polar residues" evidence="1">
    <location>
        <begin position="428"/>
        <end position="442"/>
    </location>
</feature>
<feature type="region of interest" description="Disordered" evidence="1">
    <location>
        <begin position="384"/>
        <end position="451"/>
    </location>
</feature>
<evidence type="ECO:0000256" key="1">
    <source>
        <dbReference type="SAM" id="MobiDB-lite"/>
    </source>
</evidence>
<feature type="compositionally biased region" description="Low complexity" evidence="1">
    <location>
        <begin position="127"/>
        <end position="165"/>
    </location>
</feature>
<name>A0A087SZK4_STEMI</name>
<dbReference type="EMBL" id="KK112694">
    <property type="protein sequence ID" value="KFM58293.1"/>
    <property type="molecule type" value="Genomic_DNA"/>
</dbReference>
<organism evidence="2 3">
    <name type="scientific">Stegodyphus mimosarum</name>
    <name type="common">African social velvet spider</name>
    <dbReference type="NCBI Taxonomy" id="407821"/>
    <lineage>
        <taxon>Eukaryota</taxon>
        <taxon>Metazoa</taxon>
        <taxon>Ecdysozoa</taxon>
        <taxon>Arthropoda</taxon>
        <taxon>Chelicerata</taxon>
        <taxon>Arachnida</taxon>
        <taxon>Araneae</taxon>
        <taxon>Araneomorphae</taxon>
        <taxon>Entelegynae</taxon>
        <taxon>Eresoidea</taxon>
        <taxon>Eresidae</taxon>
        <taxon>Stegodyphus</taxon>
    </lineage>
</organism>
<feature type="compositionally biased region" description="Basic residues" evidence="1">
    <location>
        <begin position="403"/>
        <end position="426"/>
    </location>
</feature>
<keyword evidence="3" id="KW-1185">Reference proteome</keyword>
<gene>
    <name evidence="2" type="ORF">X975_00823</name>
</gene>
<feature type="region of interest" description="Disordered" evidence="1">
    <location>
        <begin position="111"/>
        <end position="203"/>
    </location>
</feature>
<evidence type="ECO:0000313" key="2">
    <source>
        <dbReference type="EMBL" id="KFM58293.1"/>
    </source>
</evidence>
<dbReference type="OrthoDB" id="2390104at2759"/>
<proteinExistence type="predicted"/>